<gene>
    <name evidence="1" type="ORF">VTL71DRAFT_651</name>
</gene>
<keyword evidence="2" id="KW-1185">Reference proteome</keyword>
<reference evidence="1 2" key="1">
    <citation type="journal article" date="2024" name="Commun. Biol.">
        <title>Comparative genomic analysis of thermophilic fungi reveals convergent evolutionary adaptations and gene losses.</title>
        <authorList>
            <person name="Steindorff A.S."/>
            <person name="Aguilar-Pontes M.V."/>
            <person name="Robinson A.J."/>
            <person name="Andreopoulos B."/>
            <person name="LaButti K."/>
            <person name="Kuo A."/>
            <person name="Mondo S."/>
            <person name="Riley R."/>
            <person name="Otillar R."/>
            <person name="Haridas S."/>
            <person name="Lipzen A."/>
            <person name="Grimwood J."/>
            <person name="Schmutz J."/>
            <person name="Clum A."/>
            <person name="Reid I.D."/>
            <person name="Moisan M.C."/>
            <person name="Butler G."/>
            <person name="Nguyen T.T.M."/>
            <person name="Dewar K."/>
            <person name="Conant G."/>
            <person name="Drula E."/>
            <person name="Henrissat B."/>
            <person name="Hansel C."/>
            <person name="Singer S."/>
            <person name="Hutchinson M.I."/>
            <person name="de Vries R.P."/>
            <person name="Natvig D.O."/>
            <person name="Powell A.J."/>
            <person name="Tsang A."/>
            <person name="Grigoriev I.V."/>
        </authorList>
    </citation>
    <scope>NUCLEOTIDE SEQUENCE [LARGE SCALE GENOMIC DNA]</scope>
    <source>
        <strain evidence="1 2">CBS 494.80</strain>
    </source>
</reference>
<accession>A0ABR4D0M6</accession>
<dbReference type="EMBL" id="JAZHXI010000001">
    <property type="protein sequence ID" value="KAL2075708.1"/>
    <property type="molecule type" value="Genomic_DNA"/>
</dbReference>
<evidence type="ECO:0000313" key="1">
    <source>
        <dbReference type="EMBL" id="KAL2075708.1"/>
    </source>
</evidence>
<protein>
    <submittedName>
        <fullName evidence="1">Uncharacterized protein</fullName>
    </submittedName>
</protein>
<organism evidence="1 2">
    <name type="scientific">Oculimacula yallundae</name>
    <dbReference type="NCBI Taxonomy" id="86028"/>
    <lineage>
        <taxon>Eukaryota</taxon>
        <taxon>Fungi</taxon>
        <taxon>Dikarya</taxon>
        <taxon>Ascomycota</taxon>
        <taxon>Pezizomycotina</taxon>
        <taxon>Leotiomycetes</taxon>
        <taxon>Helotiales</taxon>
        <taxon>Ploettnerulaceae</taxon>
        <taxon>Oculimacula</taxon>
    </lineage>
</organism>
<comment type="caution">
    <text evidence="1">The sequence shown here is derived from an EMBL/GenBank/DDBJ whole genome shotgun (WGS) entry which is preliminary data.</text>
</comment>
<name>A0ABR4D0M6_9HELO</name>
<sequence length="88" mass="10174">MIGIISQSETNLAGLDRITVHINEVTKPFQDQRVHYSSSYSYHPSFPPSRRETHSLHYVCLQKAISLSLSNHHDPNPVIRIKRLPKQR</sequence>
<evidence type="ECO:0000313" key="2">
    <source>
        <dbReference type="Proteomes" id="UP001595075"/>
    </source>
</evidence>
<proteinExistence type="predicted"/>
<dbReference type="Proteomes" id="UP001595075">
    <property type="component" value="Unassembled WGS sequence"/>
</dbReference>